<dbReference type="CDD" id="cd02440">
    <property type="entry name" value="AdoMet_MTases"/>
    <property type="match status" value="1"/>
</dbReference>
<dbReference type="GO" id="GO:0032259">
    <property type="term" value="P:methylation"/>
    <property type="evidence" value="ECO:0007669"/>
    <property type="project" value="UniProtKB-KW"/>
</dbReference>
<evidence type="ECO:0000313" key="3">
    <source>
        <dbReference type="Proteomes" id="UP000627369"/>
    </source>
</evidence>
<sequence>MLNPKIGRLWPGRPRSAAGKHRRCDVRAGLPPERLILRNSRQWICSRATGRVLEVAVGTGLNLRHYPEDVALTAVDLDQELLSIARRRAEVRHHVSLLRADAARLPFPAGSFDTVVCTLAMCEFRDRGAVLAEMDRVLRPRGRLLLLDHAQWRWILHGRPATLAVDAGFVPYRQERLWFGLIQRLEARRPA</sequence>
<organism evidence="2 3">
    <name type="scientific">Promicromonospora soli</name>
    <dbReference type="NCBI Taxonomy" id="2035533"/>
    <lineage>
        <taxon>Bacteria</taxon>
        <taxon>Bacillati</taxon>
        <taxon>Actinomycetota</taxon>
        <taxon>Actinomycetes</taxon>
        <taxon>Micrococcales</taxon>
        <taxon>Promicromonosporaceae</taxon>
        <taxon>Promicromonospora</taxon>
    </lineage>
</organism>
<dbReference type="Proteomes" id="UP000627369">
    <property type="component" value="Unassembled WGS sequence"/>
</dbReference>
<gene>
    <name evidence="2" type="primary">ubiE</name>
    <name evidence="2" type="ORF">GCM10017772_28700</name>
</gene>
<dbReference type="InterPro" id="IPR050508">
    <property type="entry name" value="Methyltransf_Superfamily"/>
</dbReference>
<dbReference type="EMBL" id="BNAS01000004">
    <property type="protein sequence ID" value="GHH74601.1"/>
    <property type="molecule type" value="Genomic_DNA"/>
</dbReference>
<dbReference type="Pfam" id="PF08241">
    <property type="entry name" value="Methyltransf_11"/>
    <property type="match status" value="1"/>
</dbReference>
<dbReference type="InterPro" id="IPR013216">
    <property type="entry name" value="Methyltransf_11"/>
</dbReference>
<name>A0A919FYB3_9MICO</name>
<reference evidence="2" key="1">
    <citation type="journal article" date="2014" name="Int. J. Syst. Evol. Microbiol.">
        <title>Complete genome sequence of Corynebacterium casei LMG S-19264T (=DSM 44701T), isolated from a smear-ripened cheese.</title>
        <authorList>
            <consortium name="US DOE Joint Genome Institute (JGI-PGF)"/>
            <person name="Walter F."/>
            <person name="Albersmeier A."/>
            <person name="Kalinowski J."/>
            <person name="Ruckert C."/>
        </authorList>
    </citation>
    <scope>NUCLEOTIDE SEQUENCE</scope>
    <source>
        <strain evidence="2">CGMCC 4.7398</strain>
    </source>
</reference>
<proteinExistence type="predicted"/>
<keyword evidence="3" id="KW-1185">Reference proteome</keyword>
<evidence type="ECO:0000313" key="2">
    <source>
        <dbReference type="EMBL" id="GHH74601.1"/>
    </source>
</evidence>
<dbReference type="Gene3D" id="3.40.50.150">
    <property type="entry name" value="Vaccinia Virus protein VP39"/>
    <property type="match status" value="1"/>
</dbReference>
<evidence type="ECO:0000259" key="1">
    <source>
        <dbReference type="Pfam" id="PF08241"/>
    </source>
</evidence>
<comment type="caution">
    <text evidence="2">The sequence shown here is derived from an EMBL/GenBank/DDBJ whole genome shotgun (WGS) entry which is preliminary data.</text>
</comment>
<dbReference type="PANTHER" id="PTHR42912">
    <property type="entry name" value="METHYLTRANSFERASE"/>
    <property type="match status" value="1"/>
</dbReference>
<dbReference type="AlphaFoldDB" id="A0A919FYB3"/>
<dbReference type="InterPro" id="IPR029063">
    <property type="entry name" value="SAM-dependent_MTases_sf"/>
</dbReference>
<protein>
    <submittedName>
        <fullName evidence="2">Ubiquinone/menaquinone biosynthesis methyltransferase</fullName>
    </submittedName>
</protein>
<keyword evidence="2" id="KW-0808">Transferase</keyword>
<dbReference type="SUPFAM" id="SSF53335">
    <property type="entry name" value="S-adenosyl-L-methionine-dependent methyltransferases"/>
    <property type="match status" value="1"/>
</dbReference>
<dbReference type="GO" id="GO:0008757">
    <property type="term" value="F:S-adenosylmethionine-dependent methyltransferase activity"/>
    <property type="evidence" value="ECO:0007669"/>
    <property type="project" value="InterPro"/>
</dbReference>
<keyword evidence="2" id="KW-0830">Ubiquinone</keyword>
<feature type="domain" description="Methyltransferase type 11" evidence="1">
    <location>
        <begin position="53"/>
        <end position="145"/>
    </location>
</feature>
<reference evidence="2" key="2">
    <citation type="submission" date="2020-09" db="EMBL/GenBank/DDBJ databases">
        <authorList>
            <person name="Sun Q."/>
            <person name="Zhou Y."/>
        </authorList>
    </citation>
    <scope>NUCLEOTIDE SEQUENCE</scope>
    <source>
        <strain evidence="2">CGMCC 4.7398</strain>
    </source>
</reference>
<dbReference type="RefSeq" id="WP_189669950.1">
    <property type="nucleotide sequence ID" value="NZ_BNAS01000004.1"/>
</dbReference>
<keyword evidence="2" id="KW-0489">Methyltransferase</keyword>
<accession>A0A919FYB3</accession>
<dbReference type="PANTHER" id="PTHR42912:SF96">
    <property type="entry name" value="METHYLTRANSFERASE DOMAIN-CONTAINING PROTEIN"/>
    <property type="match status" value="1"/>
</dbReference>